<dbReference type="EMBL" id="JADGJD010000185">
    <property type="protein sequence ID" value="KAJ3053712.1"/>
    <property type="molecule type" value="Genomic_DNA"/>
</dbReference>
<accession>A0AAD5SMC4</accession>
<keyword evidence="4" id="KW-1185">Reference proteome</keyword>
<organism evidence="3 4">
    <name type="scientific">Rhizophlyctis rosea</name>
    <dbReference type="NCBI Taxonomy" id="64517"/>
    <lineage>
        <taxon>Eukaryota</taxon>
        <taxon>Fungi</taxon>
        <taxon>Fungi incertae sedis</taxon>
        <taxon>Chytridiomycota</taxon>
        <taxon>Chytridiomycota incertae sedis</taxon>
        <taxon>Chytridiomycetes</taxon>
        <taxon>Rhizophlyctidales</taxon>
        <taxon>Rhizophlyctidaceae</taxon>
        <taxon>Rhizophlyctis</taxon>
    </lineage>
</organism>
<reference evidence="3" key="1">
    <citation type="submission" date="2020-05" db="EMBL/GenBank/DDBJ databases">
        <title>Phylogenomic resolution of chytrid fungi.</title>
        <authorList>
            <person name="Stajich J.E."/>
            <person name="Amses K."/>
            <person name="Simmons R."/>
            <person name="Seto K."/>
            <person name="Myers J."/>
            <person name="Bonds A."/>
            <person name="Quandt C.A."/>
            <person name="Barry K."/>
            <person name="Liu P."/>
            <person name="Grigoriev I."/>
            <person name="Longcore J.E."/>
            <person name="James T.Y."/>
        </authorList>
    </citation>
    <scope>NUCLEOTIDE SEQUENCE</scope>
    <source>
        <strain evidence="3">JEL0318</strain>
    </source>
</reference>
<proteinExistence type="predicted"/>
<dbReference type="Pfam" id="PF20253">
    <property type="entry name" value="DUF6604"/>
    <property type="match status" value="1"/>
</dbReference>
<protein>
    <recommendedName>
        <fullName evidence="2">DUF6604 domain-containing protein</fullName>
    </recommendedName>
</protein>
<name>A0AAD5SMC4_9FUNG</name>
<evidence type="ECO:0000313" key="3">
    <source>
        <dbReference type="EMBL" id="KAJ3053712.1"/>
    </source>
</evidence>
<dbReference type="PANTHER" id="PTHR38795">
    <property type="entry name" value="DUF6604 DOMAIN-CONTAINING PROTEIN"/>
    <property type="match status" value="1"/>
</dbReference>
<dbReference type="Proteomes" id="UP001212841">
    <property type="component" value="Unassembled WGS sequence"/>
</dbReference>
<dbReference type="AlphaFoldDB" id="A0AAD5SMC4"/>
<evidence type="ECO:0000256" key="1">
    <source>
        <dbReference type="SAM" id="MobiDB-lite"/>
    </source>
</evidence>
<evidence type="ECO:0000313" key="4">
    <source>
        <dbReference type="Proteomes" id="UP001212841"/>
    </source>
</evidence>
<evidence type="ECO:0000259" key="2">
    <source>
        <dbReference type="Pfam" id="PF20253"/>
    </source>
</evidence>
<feature type="region of interest" description="Disordered" evidence="1">
    <location>
        <begin position="383"/>
        <end position="410"/>
    </location>
</feature>
<sequence>MVHYFCFFEDLQNLRTFLIDTWNAYKGGQMNLMTASVTTNTAFKIVRDIQKDLIAAIQPQLRNYETLMQTLWTEYCFLHTINPFDLQYQNFNRPKYSPFVDFTYYAPFFYLNSFLPVIDARHLPLYNGQFGWYDPQKPRNPSFLPPRQFPDDGCLLLEILPEFFAFAKTRGLGDPRSPGWDELSKELCNVLESKHITPLAVFGLQIFLDIHHMFGKDIDRGYRDLHAGCTAITKDLITRTLHTTKPAPPPWEGSQNEMYIEQIKHTMKKWVFNDTLAPFKERTLRDVFSWLQIETFSPPPMPSVMANEVGLAMADSWGSILYTSHLYHAGIVAGELAEEAWKDMEWVMSIHGRERIFKGKVPKNAVEAMTSYHLMMGTSPVAMGARSGKKKGKKGGREADKGWMHSLHGPHGLEDASPVAKLFRGRFSGGRKPGATPLTVEVIGELLDGLKKKDRTAVQSVVESTDVTVPLQNRWKSHHTLSPLQLLQLLRASLQTETVVISFSYISLHTRSLRILRAIRDANHEYFLSKFGEGYLENESQLSNVVGWILMIISESEKFMDVSGVGKGARRQDVSVRSKVLVTACEIMREWIGKEGAEEVKRIGDGL</sequence>
<feature type="domain" description="DUF6604" evidence="2">
    <location>
        <begin position="3"/>
        <end position="54"/>
    </location>
</feature>
<gene>
    <name evidence="3" type="ORF">HK097_003563</name>
</gene>
<comment type="caution">
    <text evidence="3">The sequence shown here is derived from an EMBL/GenBank/DDBJ whole genome shotgun (WGS) entry which is preliminary data.</text>
</comment>
<dbReference type="PANTHER" id="PTHR38795:SF1">
    <property type="entry name" value="DUF6604 DOMAIN-CONTAINING PROTEIN"/>
    <property type="match status" value="1"/>
</dbReference>
<dbReference type="InterPro" id="IPR046539">
    <property type="entry name" value="DUF6604"/>
</dbReference>